<dbReference type="OrthoDB" id="2122015at2759"/>
<dbReference type="InParanoid" id="A0A286UPD3"/>
<gene>
    <name evidence="3" type="ORF">PNOK_0400100</name>
</gene>
<dbReference type="Proteomes" id="UP000217199">
    <property type="component" value="Unassembled WGS sequence"/>
</dbReference>
<keyword evidence="2 3" id="KW-0812">Transmembrane</keyword>
<proteinExistence type="predicted"/>
<evidence type="ECO:0000313" key="3">
    <source>
        <dbReference type="EMBL" id="PAV21374.1"/>
    </source>
</evidence>
<feature type="compositionally biased region" description="Low complexity" evidence="1">
    <location>
        <begin position="1"/>
        <end position="14"/>
    </location>
</feature>
<dbReference type="Pfam" id="PF17237">
    <property type="entry name" value="Emr1"/>
    <property type="match status" value="1"/>
</dbReference>
<evidence type="ECO:0000256" key="2">
    <source>
        <dbReference type="SAM" id="Phobius"/>
    </source>
</evidence>
<dbReference type="GO" id="GO:0007008">
    <property type="term" value="P:outer mitochondrial membrane organization"/>
    <property type="evidence" value="ECO:0007669"/>
    <property type="project" value="InterPro"/>
</dbReference>
<keyword evidence="2" id="KW-1133">Transmembrane helix</keyword>
<reference evidence="3 4" key="1">
    <citation type="journal article" date="2017" name="Mol. Ecol.">
        <title>Comparative and population genomic landscape of Phellinus noxius: A hypervariable fungus causing root rot in trees.</title>
        <authorList>
            <person name="Chung C.L."/>
            <person name="Lee T.J."/>
            <person name="Akiba M."/>
            <person name="Lee H.H."/>
            <person name="Kuo T.H."/>
            <person name="Liu D."/>
            <person name="Ke H.M."/>
            <person name="Yokoi T."/>
            <person name="Roa M.B."/>
            <person name="Lu M.J."/>
            <person name="Chang Y.Y."/>
            <person name="Ann P.J."/>
            <person name="Tsai J.N."/>
            <person name="Chen C.Y."/>
            <person name="Tzean S.S."/>
            <person name="Ota Y."/>
            <person name="Hattori T."/>
            <person name="Sahashi N."/>
            <person name="Liou R.F."/>
            <person name="Kikuchi T."/>
            <person name="Tsai I.J."/>
        </authorList>
    </citation>
    <scope>NUCLEOTIDE SEQUENCE [LARGE SCALE GENOMIC DNA]</scope>
    <source>
        <strain evidence="3 4">FFPRI411160</strain>
    </source>
</reference>
<keyword evidence="4" id="KW-1185">Reference proteome</keyword>
<comment type="caution">
    <text evidence="3">The sequence shown here is derived from an EMBL/GenBank/DDBJ whole genome shotgun (WGS) entry which is preliminary data.</text>
</comment>
<dbReference type="InterPro" id="IPR035195">
    <property type="entry name" value="Emr1"/>
</dbReference>
<sequence>MSSLSSESSQSGKRSYARVPLSPPSSSNSRIPVTPAVLRSIFASSRTAMEERSISRIAFFRFAGFVLSCIGISLIAWRGRGIKAGAAGILGVV</sequence>
<organism evidence="3 4">
    <name type="scientific">Pyrrhoderma noxium</name>
    <dbReference type="NCBI Taxonomy" id="2282107"/>
    <lineage>
        <taxon>Eukaryota</taxon>
        <taxon>Fungi</taxon>
        <taxon>Dikarya</taxon>
        <taxon>Basidiomycota</taxon>
        <taxon>Agaricomycotina</taxon>
        <taxon>Agaricomycetes</taxon>
        <taxon>Hymenochaetales</taxon>
        <taxon>Hymenochaetaceae</taxon>
        <taxon>Pyrrhoderma</taxon>
    </lineage>
</organism>
<feature type="transmembrane region" description="Helical" evidence="2">
    <location>
        <begin position="58"/>
        <end position="77"/>
    </location>
</feature>
<dbReference type="GO" id="GO:0005739">
    <property type="term" value="C:mitochondrion"/>
    <property type="evidence" value="ECO:0007669"/>
    <property type="project" value="GOC"/>
</dbReference>
<dbReference type="EMBL" id="NBII01000003">
    <property type="protein sequence ID" value="PAV21374.1"/>
    <property type="molecule type" value="Genomic_DNA"/>
</dbReference>
<evidence type="ECO:0000313" key="4">
    <source>
        <dbReference type="Proteomes" id="UP000217199"/>
    </source>
</evidence>
<evidence type="ECO:0000256" key="1">
    <source>
        <dbReference type="SAM" id="MobiDB-lite"/>
    </source>
</evidence>
<name>A0A286UPD3_9AGAM</name>
<keyword evidence="2" id="KW-0472">Membrane</keyword>
<protein>
    <submittedName>
        <fullName evidence="3">Transmembrane</fullName>
    </submittedName>
</protein>
<accession>A0A286UPD3</accession>
<feature type="region of interest" description="Disordered" evidence="1">
    <location>
        <begin position="1"/>
        <end position="31"/>
    </location>
</feature>
<dbReference type="AlphaFoldDB" id="A0A286UPD3"/>